<gene>
    <name evidence="2" type="ORF">M438DRAFT_335591</name>
</gene>
<organism evidence="2 3">
    <name type="scientific">Aureobasidium pullulans EXF-150</name>
    <dbReference type="NCBI Taxonomy" id="1043002"/>
    <lineage>
        <taxon>Eukaryota</taxon>
        <taxon>Fungi</taxon>
        <taxon>Dikarya</taxon>
        <taxon>Ascomycota</taxon>
        <taxon>Pezizomycotina</taxon>
        <taxon>Dothideomycetes</taxon>
        <taxon>Dothideomycetidae</taxon>
        <taxon>Dothideales</taxon>
        <taxon>Saccotheciaceae</taxon>
        <taxon>Aureobasidium</taxon>
    </lineage>
</organism>
<dbReference type="GeneID" id="40746123"/>
<name>A0A074YAH4_AURPU</name>
<sequence length="152" mass="16349">MAAQSSASKLGASLISARPNLLQQPSHTTGTSTASAPDIDPTVPRGLSLETKLLARQVLHADQNLEPNNTSHPFSRSMDWLLSAVTECEDPKPLATDRERLVESVKSACDKHDGSEGTSPEKKSDGHGPDTHTMAEEVVDIWALPQMRKTAI</sequence>
<feature type="region of interest" description="Disordered" evidence="1">
    <location>
        <begin position="16"/>
        <end position="48"/>
    </location>
</feature>
<dbReference type="EMBL" id="KL584983">
    <property type="protein sequence ID" value="KEQ83861.1"/>
    <property type="molecule type" value="Genomic_DNA"/>
</dbReference>
<accession>A0A074YAH4</accession>
<reference evidence="2 3" key="1">
    <citation type="journal article" date="2014" name="BMC Genomics">
        <title>Genome sequencing of four Aureobasidium pullulans varieties: biotechnological potential, stress tolerance, and description of new species.</title>
        <authorList>
            <person name="Gostin Ar C."/>
            <person name="Ohm R.A."/>
            <person name="Kogej T."/>
            <person name="Sonjak S."/>
            <person name="Turk M."/>
            <person name="Zajc J."/>
            <person name="Zalar P."/>
            <person name="Grube M."/>
            <person name="Sun H."/>
            <person name="Han J."/>
            <person name="Sharma A."/>
            <person name="Chiniquy J."/>
            <person name="Ngan C.Y."/>
            <person name="Lipzen A."/>
            <person name="Barry K."/>
            <person name="Grigoriev I.V."/>
            <person name="Gunde-Cimerman N."/>
        </authorList>
    </citation>
    <scope>NUCLEOTIDE SEQUENCE [LARGE SCALE GENOMIC DNA]</scope>
    <source>
        <strain evidence="2 3">EXF-150</strain>
    </source>
</reference>
<evidence type="ECO:0000313" key="2">
    <source>
        <dbReference type="EMBL" id="KEQ83861.1"/>
    </source>
</evidence>
<proteinExistence type="predicted"/>
<dbReference type="RefSeq" id="XP_029760048.1">
    <property type="nucleotide sequence ID" value="XM_029903817.1"/>
</dbReference>
<dbReference type="AlphaFoldDB" id="A0A074YAH4"/>
<feature type="compositionally biased region" description="Polar residues" evidence="1">
    <location>
        <begin position="21"/>
        <end position="35"/>
    </location>
</feature>
<protein>
    <submittedName>
        <fullName evidence="2">Uncharacterized protein</fullName>
    </submittedName>
</protein>
<dbReference type="Proteomes" id="UP000030706">
    <property type="component" value="Unassembled WGS sequence"/>
</dbReference>
<keyword evidence="3" id="KW-1185">Reference proteome</keyword>
<dbReference type="HOGENOM" id="CLU_1721977_0_0_1"/>
<evidence type="ECO:0000313" key="3">
    <source>
        <dbReference type="Proteomes" id="UP000030706"/>
    </source>
</evidence>
<feature type="region of interest" description="Disordered" evidence="1">
    <location>
        <begin position="106"/>
        <end position="135"/>
    </location>
</feature>
<evidence type="ECO:0000256" key="1">
    <source>
        <dbReference type="SAM" id="MobiDB-lite"/>
    </source>
</evidence>